<evidence type="ECO:0000313" key="1">
    <source>
        <dbReference type="EMBL" id="MFC1409144.1"/>
    </source>
</evidence>
<dbReference type="EMBL" id="JBHEZX010000003">
    <property type="protein sequence ID" value="MFC1409144.1"/>
    <property type="molecule type" value="Genomic_DNA"/>
</dbReference>
<dbReference type="PANTHER" id="PTHR10491:SF4">
    <property type="entry name" value="METHIONINE ADENOSYLTRANSFERASE 2 SUBUNIT BETA"/>
    <property type="match status" value="1"/>
</dbReference>
<evidence type="ECO:0000313" key="2">
    <source>
        <dbReference type="Proteomes" id="UP001592582"/>
    </source>
</evidence>
<proteinExistence type="predicted"/>
<dbReference type="Proteomes" id="UP001592582">
    <property type="component" value="Unassembled WGS sequence"/>
</dbReference>
<dbReference type="InterPro" id="IPR036291">
    <property type="entry name" value="NAD(P)-bd_dom_sf"/>
</dbReference>
<dbReference type="InterPro" id="IPR005913">
    <property type="entry name" value="dTDP_dehydrorham_reduct"/>
</dbReference>
<dbReference type="Pfam" id="PF04321">
    <property type="entry name" value="RmlD_sub_bind"/>
    <property type="match status" value="1"/>
</dbReference>
<keyword evidence="2" id="KW-1185">Reference proteome</keyword>
<dbReference type="Gene3D" id="3.40.50.720">
    <property type="entry name" value="NAD(P)-binding Rossmann-like Domain"/>
    <property type="match status" value="1"/>
</dbReference>
<organism evidence="1 2">
    <name type="scientific">Streptacidiphilus alkalitolerans</name>
    <dbReference type="NCBI Taxonomy" id="3342712"/>
    <lineage>
        <taxon>Bacteria</taxon>
        <taxon>Bacillati</taxon>
        <taxon>Actinomycetota</taxon>
        <taxon>Actinomycetes</taxon>
        <taxon>Kitasatosporales</taxon>
        <taxon>Streptomycetaceae</taxon>
        <taxon>Streptacidiphilus</taxon>
    </lineage>
</organism>
<dbReference type="CDD" id="cd05254">
    <property type="entry name" value="dTDP_HR_like_SDR_e"/>
    <property type="match status" value="1"/>
</dbReference>
<dbReference type="GO" id="GO:0008831">
    <property type="term" value="F:dTDP-4-dehydrorhamnose reductase activity"/>
    <property type="evidence" value="ECO:0007669"/>
    <property type="project" value="UniProtKB-EC"/>
</dbReference>
<comment type="caution">
    <text evidence="1">The sequence shown here is derived from an EMBL/GenBank/DDBJ whole genome shotgun (WGS) entry which is preliminary data.</text>
</comment>
<dbReference type="SUPFAM" id="SSF51735">
    <property type="entry name" value="NAD(P)-binding Rossmann-fold domains"/>
    <property type="match status" value="1"/>
</dbReference>
<dbReference type="EC" id="1.1.1.133" evidence="1"/>
<protein>
    <submittedName>
        <fullName evidence="1">dTDP-4-dehydrorhamnose reductase</fullName>
        <ecNumber evidence="1">1.1.1.133</ecNumber>
    </submittedName>
</protein>
<gene>
    <name evidence="1" type="primary">rfbD</name>
    <name evidence="1" type="ORF">ACEZDG_07585</name>
</gene>
<dbReference type="Gene3D" id="3.90.25.10">
    <property type="entry name" value="UDP-galactose 4-epimerase, domain 1"/>
    <property type="match status" value="1"/>
</dbReference>
<keyword evidence="1" id="KW-0560">Oxidoreductase</keyword>
<dbReference type="InterPro" id="IPR029903">
    <property type="entry name" value="RmlD-like-bd"/>
</dbReference>
<reference evidence="1 2" key="1">
    <citation type="submission" date="2024-09" db="EMBL/GenBank/DDBJ databases">
        <authorList>
            <person name="Lee S.D."/>
        </authorList>
    </citation>
    <scope>NUCLEOTIDE SEQUENCE [LARGE SCALE GENOMIC DNA]</scope>
    <source>
        <strain evidence="1 2">N1-1</strain>
    </source>
</reference>
<accession>A0ABV6V5Z7</accession>
<dbReference type="NCBIfam" id="TIGR01214">
    <property type="entry name" value="rmlD"/>
    <property type="match status" value="1"/>
</dbReference>
<dbReference type="PANTHER" id="PTHR10491">
    <property type="entry name" value="DTDP-4-DEHYDRORHAMNOSE REDUCTASE"/>
    <property type="match status" value="1"/>
</dbReference>
<name>A0ABV6V5Z7_9ACTN</name>
<sequence>MSRSEHSSWLVAGAGGMLGQDMLAVLAAVPGARVTAASRNDLDITDPEAVTAAVADHDIVVNAAGWTDVDGAETQEATARAVNADGVANLAAACAAGGTVLLHVSSDYVFDGSATMPYPEHARTGPLNAYGRTKLLGERAVIDLLPEQGYVVRTAWLYGEHGRNFVATMLKLAAQRPTIDVVQDQRGQPTWSYQLAGQLAALGLAALDGRAPAGIYHGTAAGATTWFGLARAVFGLSGLDPERIRPTTSTAYIRPAHRPRYGVLGHDGWARAGLEPLPDWRSGLEEALRRPAFQQLQPAGQR</sequence>